<gene>
    <name evidence="2" type="ORF">QR685DRAFT_573658</name>
</gene>
<feature type="compositionally biased region" description="Basic and acidic residues" evidence="1">
    <location>
        <begin position="65"/>
        <end position="81"/>
    </location>
</feature>
<feature type="compositionally biased region" description="Polar residues" evidence="1">
    <location>
        <begin position="88"/>
        <end position="97"/>
    </location>
</feature>
<evidence type="ECO:0008006" key="4">
    <source>
        <dbReference type="Google" id="ProtNLM"/>
    </source>
</evidence>
<organism evidence="2 3">
    <name type="scientific">Neurospora intermedia</name>
    <dbReference type="NCBI Taxonomy" id="5142"/>
    <lineage>
        <taxon>Eukaryota</taxon>
        <taxon>Fungi</taxon>
        <taxon>Dikarya</taxon>
        <taxon>Ascomycota</taxon>
        <taxon>Pezizomycotina</taxon>
        <taxon>Sordariomycetes</taxon>
        <taxon>Sordariomycetidae</taxon>
        <taxon>Sordariales</taxon>
        <taxon>Sordariaceae</taxon>
        <taxon>Neurospora</taxon>
    </lineage>
</organism>
<evidence type="ECO:0000256" key="1">
    <source>
        <dbReference type="SAM" id="MobiDB-lite"/>
    </source>
</evidence>
<accession>A0ABR3D6R7</accession>
<sequence length="108" mass="12217">MYVKRSRFFLLIACELSKSFEHILLQPTRFQAPQLKNTSTNVATKRMHPLPGIVVTRQNTEDLQIEERRSKRTNPEGKTSEPIKGISQRASSRTTIVASGIALGHQKD</sequence>
<reference evidence="2 3" key="1">
    <citation type="submission" date="2023-09" db="EMBL/GenBank/DDBJ databases">
        <title>Multi-omics analysis of a traditional fermented food reveals byproduct-associated fungal strains for waste-to-food upcycling.</title>
        <authorList>
            <consortium name="Lawrence Berkeley National Laboratory"/>
            <person name="Rekdal V.M."/>
            <person name="Villalobos-Escobedo J.M."/>
            <person name="Rodriguez-Valeron N."/>
            <person name="Garcia M.O."/>
            <person name="Vasquez D.P."/>
            <person name="Damayanti I."/>
            <person name="Sorensen P.M."/>
            <person name="Baidoo E.E."/>
            <person name="De Carvalho A.C."/>
            <person name="Riley R."/>
            <person name="Lipzen A."/>
            <person name="He G."/>
            <person name="Yan M."/>
            <person name="Haridas S."/>
            <person name="Daum C."/>
            <person name="Yoshinaga Y."/>
            <person name="Ng V."/>
            <person name="Grigoriev I.V."/>
            <person name="Munk R."/>
            <person name="Nuraida L."/>
            <person name="Wijaya C.H."/>
            <person name="Morales P.-C."/>
            <person name="Keasling J.D."/>
        </authorList>
    </citation>
    <scope>NUCLEOTIDE SEQUENCE [LARGE SCALE GENOMIC DNA]</scope>
    <source>
        <strain evidence="2 3">FGSC 2613</strain>
    </source>
</reference>
<feature type="region of interest" description="Disordered" evidence="1">
    <location>
        <begin position="60"/>
        <end position="108"/>
    </location>
</feature>
<evidence type="ECO:0000313" key="3">
    <source>
        <dbReference type="Proteomes" id="UP001451303"/>
    </source>
</evidence>
<keyword evidence="3" id="KW-1185">Reference proteome</keyword>
<protein>
    <recommendedName>
        <fullName evidence="4">Secreted protein</fullName>
    </recommendedName>
</protein>
<evidence type="ECO:0000313" key="2">
    <source>
        <dbReference type="EMBL" id="KAL0468376.1"/>
    </source>
</evidence>
<proteinExistence type="predicted"/>
<dbReference type="Proteomes" id="UP001451303">
    <property type="component" value="Unassembled WGS sequence"/>
</dbReference>
<dbReference type="EMBL" id="JAVLET010000007">
    <property type="protein sequence ID" value="KAL0468376.1"/>
    <property type="molecule type" value="Genomic_DNA"/>
</dbReference>
<name>A0ABR3D6R7_NEUIN</name>
<comment type="caution">
    <text evidence="2">The sequence shown here is derived from an EMBL/GenBank/DDBJ whole genome shotgun (WGS) entry which is preliminary data.</text>
</comment>